<keyword evidence="11" id="KW-1185">Reference proteome</keyword>
<dbReference type="InterPro" id="IPR032816">
    <property type="entry name" value="VTT_dom"/>
</dbReference>
<evidence type="ECO:0000313" key="11">
    <source>
        <dbReference type="Proteomes" id="UP001260072"/>
    </source>
</evidence>
<proteinExistence type="inferred from homology"/>
<feature type="domain" description="VTT" evidence="9">
    <location>
        <begin position="40"/>
        <end position="164"/>
    </location>
</feature>
<feature type="transmembrane region" description="Helical" evidence="7">
    <location>
        <begin position="179"/>
        <end position="198"/>
    </location>
</feature>
<evidence type="ECO:0000256" key="5">
    <source>
        <dbReference type="ARBA" id="ARBA00022989"/>
    </source>
</evidence>
<evidence type="ECO:0000256" key="8">
    <source>
        <dbReference type="SAM" id="MobiDB-lite"/>
    </source>
</evidence>
<feature type="transmembrane region" description="Helical" evidence="7">
    <location>
        <begin position="60"/>
        <end position="85"/>
    </location>
</feature>
<dbReference type="EMBL" id="JAVKGS010000005">
    <property type="protein sequence ID" value="MDR5693439.1"/>
    <property type="molecule type" value="Genomic_DNA"/>
</dbReference>
<evidence type="ECO:0000256" key="1">
    <source>
        <dbReference type="ARBA" id="ARBA00004651"/>
    </source>
</evidence>
<dbReference type="RefSeq" id="WP_310521721.1">
    <property type="nucleotide sequence ID" value="NZ_BAABBS010000002.1"/>
</dbReference>
<feature type="transmembrane region" description="Helical" evidence="7">
    <location>
        <begin position="144"/>
        <end position="167"/>
    </location>
</feature>
<comment type="subcellular location">
    <subcellularLocation>
        <location evidence="1 7">Cell membrane</location>
        <topology evidence="1 7">Multi-pass membrane protein</topology>
    </subcellularLocation>
</comment>
<keyword evidence="5 7" id="KW-1133">Transmembrane helix</keyword>
<dbReference type="Pfam" id="PF09335">
    <property type="entry name" value="VTT_dom"/>
    <property type="match status" value="1"/>
</dbReference>
<gene>
    <name evidence="10" type="ORF">RH861_15295</name>
</gene>
<evidence type="ECO:0000313" key="10">
    <source>
        <dbReference type="EMBL" id="MDR5693439.1"/>
    </source>
</evidence>
<keyword evidence="4 7" id="KW-0812">Transmembrane</keyword>
<reference evidence="11" key="1">
    <citation type="submission" date="2023-07" db="EMBL/GenBank/DDBJ databases">
        <title>Description of three actinobacteria isolated from air of manufacturing shop in a pharmaceutical factory.</title>
        <authorList>
            <person name="Zhang D.-F."/>
        </authorList>
    </citation>
    <scope>NUCLEOTIDE SEQUENCE [LARGE SCALE GENOMIC DNA]</scope>
    <source>
        <strain evidence="11">CCTCC AB 2011122</strain>
    </source>
</reference>
<evidence type="ECO:0000256" key="4">
    <source>
        <dbReference type="ARBA" id="ARBA00022692"/>
    </source>
</evidence>
<organism evidence="10 11">
    <name type="scientific">Agromyces indicus</name>
    <dbReference type="NCBI Taxonomy" id="758919"/>
    <lineage>
        <taxon>Bacteria</taxon>
        <taxon>Bacillati</taxon>
        <taxon>Actinomycetota</taxon>
        <taxon>Actinomycetes</taxon>
        <taxon>Micrococcales</taxon>
        <taxon>Microbacteriaceae</taxon>
        <taxon>Agromyces</taxon>
    </lineage>
</organism>
<keyword evidence="6 7" id="KW-0472">Membrane</keyword>
<evidence type="ECO:0000256" key="7">
    <source>
        <dbReference type="RuleBase" id="RU367016"/>
    </source>
</evidence>
<evidence type="ECO:0000256" key="2">
    <source>
        <dbReference type="ARBA" id="ARBA00010792"/>
    </source>
</evidence>
<accession>A0ABU1FNW7</accession>
<evidence type="ECO:0000256" key="6">
    <source>
        <dbReference type="ARBA" id="ARBA00023136"/>
    </source>
</evidence>
<dbReference type="Proteomes" id="UP001260072">
    <property type="component" value="Unassembled WGS sequence"/>
</dbReference>
<keyword evidence="3 7" id="KW-1003">Cell membrane</keyword>
<evidence type="ECO:0000259" key="9">
    <source>
        <dbReference type="Pfam" id="PF09335"/>
    </source>
</evidence>
<dbReference type="PANTHER" id="PTHR30353:SF0">
    <property type="entry name" value="TRANSMEMBRANE PROTEIN"/>
    <property type="match status" value="1"/>
</dbReference>
<evidence type="ECO:0000256" key="3">
    <source>
        <dbReference type="ARBA" id="ARBA00022475"/>
    </source>
</evidence>
<protein>
    <submittedName>
        <fullName evidence="10">DedA family protein</fullName>
    </submittedName>
</protein>
<dbReference type="PANTHER" id="PTHR30353">
    <property type="entry name" value="INNER MEMBRANE PROTEIN DEDA-RELATED"/>
    <property type="match status" value="1"/>
</dbReference>
<sequence length="259" mass="27693">MNELLDGILGTVEGVDPVLRTVLAGIGIMLETSVLIGLVVPGDSIVIVASTAVDGPVEYLALALTVIIGALIGESIGFALGRWFGPRIERSRVGRRIGEHNWHRARRYLARRGGPAVFISRFLPVLHSLVPLTVGMSDMSYRRFIAWTTPACIIWSFAYVSVGSAAAGGYRSLSDDLHWAGYLFVGAIVLFLVLVWAAKKVLMRLEARHMADDAVHDAGAAVAPHGIAPGVEPAGEPAVARDEGPAAEATDPSERRREP</sequence>
<comment type="caution">
    <text evidence="10">The sequence shown here is derived from an EMBL/GenBank/DDBJ whole genome shotgun (WGS) entry which is preliminary data.</text>
</comment>
<feature type="region of interest" description="Disordered" evidence="8">
    <location>
        <begin position="226"/>
        <end position="259"/>
    </location>
</feature>
<name>A0ABU1FNW7_9MICO</name>
<dbReference type="InterPro" id="IPR032818">
    <property type="entry name" value="DedA-like"/>
</dbReference>
<feature type="transmembrane region" description="Helical" evidence="7">
    <location>
        <begin position="21"/>
        <end position="40"/>
    </location>
</feature>
<comment type="similarity">
    <text evidence="2 7">Belongs to the DedA family.</text>
</comment>